<organism evidence="10 11">
    <name type="scientific">Acinetobacter cumulans</name>
    <dbReference type="NCBI Taxonomy" id="2136182"/>
    <lineage>
        <taxon>Bacteria</taxon>
        <taxon>Pseudomonadati</taxon>
        <taxon>Pseudomonadota</taxon>
        <taxon>Gammaproteobacteria</taxon>
        <taxon>Moraxellales</taxon>
        <taxon>Moraxellaceae</taxon>
        <taxon>Acinetobacter</taxon>
    </lineage>
</organism>
<dbReference type="GO" id="GO:0004180">
    <property type="term" value="F:carboxypeptidase activity"/>
    <property type="evidence" value="ECO:0007669"/>
    <property type="project" value="UniProtKB-KW"/>
</dbReference>
<feature type="domain" description="Peptidase S11 D-alanyl-D-alanine carboxypeptidase A N-terminal" evidence="9">
    <location>
        <begin position="27"/>
        <end position="261"/>
    </location>
</feature>
<evidence type="ECO:0000256" key="4">
    <source>
        <dbReference type="ARBA" id="ARBA00022960"/>
    </source>
</evidence>
<dbReference type="SUPFAM" id="SSF56601">
    <property type="entry name" value="beta-lactamase/transpeptidase-like"/>
    <property type="match status" value="1"/>
</dbReference>
<comment type="similarity">
    <text evidence="1 7">Belongs to the peptidase S11 family.</text>
</comment>
<evidence type="ECO:0000259" key="9">
    <source>
        <dbReference type="Pfam" id="PF00768"/>
    </source>
</evidence>
<keyword evidence="3" id="KW-0378">Hydrolase</keyword>
<dbReference type="PRINTS" id="PR00725">
    <property type="entry name" value="DADACBPTASE1"/>
</dbReference>
<dbReference type="RefSeq" id="WP_121533652.1">
    <property type="nucleotide sequence ID" value="NZ_RCHE01000099.1"/>
</dbReference>
<dbReference type="Pfam" id="PF00768">
    <property type="entry name" value="Peptidase_S11"/>
    <property type="match status" value="1"/>
</dbReference>
<keyword evidence="10" id="KW-0121">Carboxypeptidase</keyword>
<accession>A0ABX9U1E7</accession>
<keyword evidence="2 8" id="KW-0732">Signal</keyword>
<sequence length="435" mass="48242">MKRVIYFILALAALCSTITHAALLNIKPETVEAEAWTILDPQSGQVIAEHNSHLQRAPASLTKMMVAYITLKEIQAGHLRKDEVLTATPVVKLVQWDESQMYLKEGDQITIDHLLAGLVVMSANDAAVTLAERISGSVPKFVERMNKEAKALGMNDSHFENPPGVTMPEHYSSAADLARLGAALVKEVPDYLTYSKQQSFSYNGRFHRATNILLKQDPSVDGLKTGFTRAAGYNLALTASRPTGRYNDPDRRLIVVVLGTKSGLKRAEVAHKLMNLAYVYTRNEVAVKDKTLLAEVPVIKSTLKMFKVETKAPQIISTALVDPAVQLDLANFDPLRQRIAQDLGNGQIQVLEPLQQTNTNLEVKMNEKLLTAPLSQVMKLATIEVYQNNQLINSFDIEDDVQIEEAGIFQRFFHWLSSLFGGSVNSEIKTYPIGK</sequence>
<dbReference type="Gene3D" id="3.40.710.10">
    <property type="entry name" value="DD-peptidase/beta-lactamase superfamily"/>
    <property type="match status" value="1"/>
</dbReference>
<gene>
    <name evidence="10" type="ORF">D9K79_18320</name>
</gene>
<dbReference type="InterPro" id="IPR001967">
    <property type="entry name" value="Peptidase_S11_N"/>
</dbReference>
<keyword evidence="5" id="KW-0573">Peptidoglycan synthesis</keyword>
<dbReference type="InterPro" id="IPR018044">
    <property type="entry name" value="Peptidase_S11"/>
</dbReference>
<name>A0ABX9U1E7_9GAMM</name>
<evidence type="ECO:0000256" key="2">
    <source>
        <dbReference type="ARBA" id="ARBA00022729"/>
    </source>
</evidence>
<dbReference type="EMBL" id="RCHE01000099">
    <property type="protein sequence ID" value="RLL35782.1"/>
    <property type="molecule type" value="Genomic_DNA"/>
</dbReference>
<dbReference type="Proteomes" id="UP000273105">
    <property type="component" value="Unassembled WGS sequence"/>
</dbReference>
<evidence type="ECO:0000256" key="5">
    <source>
        <dbReference type="ARBA" id="ARBA00022984"/>
    </source>
</evidence>
<keyword evidence="4" id="KW-0133">Cell shape</keyword>
<protein>
    <submittedName>
        <fullName evidence="10">D-alanyl-D-alanine carboxypeptidase</fullName>
    </submittedName>
</protein>
<dbReference type="InterPro" id="IPR012338">
    <property type="entry name" value="Beta-lactam/transpept-like"/>
</dbReference>
<keyword evidence="6" id="KW-0961">Cell wall biogenesis/degradation</keyword>
<evidence type="ECO:0000256" key="3">
    <source>
        <dbReference type="ARBA" id="ARBA00022801"/>
    </source>
</evidence>
<dbReference type="PANTHER" id="PTHR21581:SF6">
    <property type="entry name" value="TRAFFICKING PROTEIN PARTICLE COMPLEX SUBUNIT 12"/>
    <property type="match status" value="1"/>
</dbReference>
<evidence type="ECO:0000313" key="11">
    <source>
        <dbReference type="Proteomes" id="UP000273105"/>
    </source>
</evidence>
<proteinExistence type="inferred from homology"/>
<dbReference type="PANTHER" id="PTHR21581">
    <property type="entry name" value="D-ALANYL-D-ALANINE CARBOXYPEPTIDASE"/>
    <property type="match status" value="1"/>
</dbReference>
<evidence type="ECO:0000256" key="6">
    <source>
        <dbReference type="ARBA" id="ARBA00023316"/>
    </source>
</evidence>
<evidence type="ECO:0000313" key="10">
    <source>
        <dbReference type="EMBL" id="RLL35782.1"/>
    </source>
</evidence>
<feature type="chain" id="PRO_5047153113" evidence="8">
    <location>
        <begin position="22"/>
        <end position="435"/>
    </location>
</feature>
<reference evidence="10 11" key="1">
    <citation type="submission" date="2018-09" db="EMBL/GenBank/DDBJ databases">
        <title>The draft genome of Acinetobacter sp. strains.</title>
        <authorList>
            <person name="Qin J."/>
            <person name="Feng Y."/>
            <person name="Zong Z."/>
        </authorList>
    </citation>
    <scope>NUCLEOTIDE SEQUENCE [LARGE SCALE GENOMIC DNA]</scope>
    <source>
        <strain evidence="10 11">WCHAc060001</strain>
    </source>
</reference>
<evidence type="ECO:0000256" key="7">
    <source>
        <dbReference type="RuleBase" id="RU004016"/>
    </source>
</evidence>
<keyword evidence="10" id="KW-0645">Protease</keyword>
<feature type="signal peptide" evidence="8">
    <location>
        <begin position="1"/>
        <end position="21"/>
    </location>
</feature>
<evidence type="ECO:0000256" key="1">
    <source>
        <dbReference type="ARBA" id="ARBA00007164"/>
    </source>
</evidence>
<comment type="caution">
    <text evidence="10">The sequence shown here is derived from an EMBL/GenBank/DDBJ whole genome shotgun (WGS) entry which is preliminary data.</text>
</comment>
<keyword evidence="11" id="KW-1185">Reference proteome</keyword>
<evidence type="ECO:0000256" key="8">
    <source>
        <dbReference type="SAM" id="SignalP"/>
    </source>
</evidence>